<accession>E4WRH8</accession>
<evidence type="ECO:0000313" key="12">
    <source>
        <dbReference type="EMBL" id="CBY20360.1"/>
    </source>
</evidence>
<evidence type="ECO:0000313" key="14">
    <source>
        <dbReference type="Proteomes" id="UP000001307"/>
    </source>
</evidence>
<keyword evidence="5" id="KW-0186">Copper</keyword>
<evidence type="ECO:0000256" key="9">
    <source>
        <dbReference type="ARBA" id="ARBA00034311"/>
    </source>
</evidence>
<reference evidence="12" key="1">
    <citation type="journal article" date="2010" name="Science">
        <title>Plasticity of animal genome architecture unmasked by rapid evolution of a pelagic tunicate.</title>
        <authorList>
            <person name="Denoeud F."/>
            <person name="Henriet S."/>
            <person name="Mungpakdee S."/>
            <person name="Aury J.M."/>
            <person name="Da Silva C."/>
            <person name="Brinkmann H."/>
            <person name="Mikhaleva J."/>
            <person name="Olsen L.C."/>
            <person name="Jubin C."/>
            <person name="Canestro C."/>
            <person name="Bouquet J.M."/>
            <person name="Danks G."/>
            <person name="Poulain J."/>
            <person name="Campsteijn C."/>
            <person name="Adamski M."/>
            <person name="Cross I."/>
            <person name="Yadetie F."/>
            <person name="Muffato M."/>
            <person name="Louis A."/>
            <person name="Butcher S."/>
            <person name="Tsagkogeorga G."/>
            <person name="Konrad A."/>
            <person name="Singh S."/>
            <person name="Jensen M.F."/>
            <person name="Cong E.H."/>
            <person name="Eikeseth-Otteraa H."/>
            <person name="Noel B."/>
            <person name="Anthouard V."/>
            <person name="Porcel B.M."/>
            <person name="Kachouri-Lafond R."/>
            <person name="Nishino A."/>
            <person name="Ugolini M."/>
            <person name="Chourrout P."/>
            <person name="Nishida H."/>
            <person name="Aasland R."/>
            <person name="Huzurbazar S."/>
            <person name="Westhof E."/>
            <person name="Delsuc F."/>
            <person name="Lehrach H."/>
            <person name="Reinhardt R."/>
            <person name="Weissenbach J."/>
            <person name="Roy S.W."/>
            <person name="Artiguenave F."/>
            <person name="Postlethwait J.H."/>
            <person name="Manak J.R."/>
            <person name="Thompson E.M."/>
            <person name="Jaillon O."/>
            <person name="Du Pasquier L."/>
            <person name="Boudinot P."/>
            <person name="Liberles D.A."/>
            <person name="Volff J.N."/>
            <person name="Philippe H."/>
            <person name="Lenhard B."/>
            <person name="Roest Crollius H."/>
            <person name="Wincker P."/>
            <person name="Chourrout D."/>
        </authorList>
    </citation>
    <scope>NUCLEOTIDE SEQUENCE [LARGE SCALE GENOMIC DNA]</scope>
</reference>
<feature type="compositionally biased region" description="Low complexity" evidence="10">
    <location>
        <begin position="222"/>
        <end position="280"/>
    </location>
</feature>
<dbReference type="EC" id="3.2.1.14" evidence="3"/>
<name>E4WRH8_OIKDI</name>
<evidence type="ECO:0000256" key="1">
    <source>
        <dbReference type="ARBA" id="ARBA00000822"/>
    </source>
</evidence>
<evidence type="ECO:0000256" key="6">
    <source>
        <dbReference type="ARBA" id="ARBA00023024"/>
    </source>
</evidence>
<dbReference type="PANTHER" id="PTHR36575:SF2">
    <property type="entry name" value="CHITIN-BINDING TYPE-4 DOMAIN-CONTAINING PROTEIN-RELATED"/>
    <property type="match status" value="1"/>
</dbReference>
<evidence type="ECO:0000256" key="2">
    <source>
        <dbReference type="ARBA" id="ARBA00001973"/>
    </source>
</evidence>
<dbReference type="Pfam" id="PF03067">
    <property type="entry name" value="LPMO_10"/>
    <property type="match status" value="1"/>
</dbReference>
<dbReference type="GO" id="GO:0008843">
    <property type="term" value="F:endochitinase activity"/>
    <property type="evidence" value="ECO:0007669"/>
    <property type="project" value="UniProtKB-EC"/>
</dbReference>
<dbReference type="AlphaFoldDB" id="E4WRH8"/>
<dbReference type="Gene3D" id="2.170.140.10">
    <property type="entry name" value="Chitin binding domain"/>
    <property type="match status" value="1"/>
</dbReference>
<keyword evidence="6" id="KW-0119">Carbohydrate metabolism</keyword>
<dbReference type="InterPro" id="IPR004302">
    <property type="entry name" value="Cellulose/chitin-bd_N"/>
</dbReference>
<dbReference type="SMART" id="SM00494">
    <property type="entry name" value="ChtBD2"/>
    <property type="match status" value="1"/>
</dbReference>
<dbReference type="Proteomes" id="UP000001307">
    <property type="component" value="Unassembled WGS sequence"/>
</dbReference>
<evidence type="ECO:0000256" key="10">
    <source>
        <dbReference type="SAM" id="MobiDB-lite"/>
    </source>
</evidence>
<dbReference type="EMBL" id="FN653015">
    <property type="protein sequence ID" value="CBY20360.1"/>
    <property type="molecule type" value="Genomic_DNA"/>
</dbReference>
<dbReference type="Pfam" id="PF01607">
    <property type="entry name" value="CBM_14"/>
    <property type="match status" value="1"/>
</dbReference>
<dbReference type="GO" id="GO:0006032">
    <property type="term" value="P:chitin catabolic process"/>
    <property type="evidence" value="ECO:0007669"/>
    <property type="project" value="UniProtKB-KW"/>
</dbReference>
<evidence type="ECO:0000259" key="11">
    <source>
        <dbReference type="PROSITE" id="PS50940"/>
    </source>
</evidence>
<comment type="similarity">
    <text evidence="9">Belongs to the polysaccharide monooxygenase AA13 family.</text>
</comment>
<dbReference type="InParanoid" id="E4WRH8"/>
<feature type="region of interest" description="Disordered" evidence="10">
    <location>
        <begin position="217"/>
        <end position="280"/>
    </location>
</feature>
<dbReference type="OrthoDB" id="64893at2759"/>
<dbReference type="PANTHER" id="PTHR36575">
    <property type="entry name" value="BINDING PROTEIN, PUTATIVE (AFU_ORTHOLOGUE AFUA_1G14430)-RELATED"/>
    <property type="match status" value="1"/>
</dbReference>
<feature type="domain" description="Chitin-binding type-2" evidence="11">
    <location>
        <begin position="288"/>
        <end position="344"/>
    </location>
</feature>
<evidence type="ECO:0000256" key="7">
    <source>
        <dbReference type="ARBA" id="ARBA00023157"/>
    </source>
</evidence>
<dbReference type="InterPro" id="IPR052282">
    <property type="entry name" value="Starch-active_LPMO"/>
</dbReference>
<dbReference type="SUPFAM" id="SSF57625">
    <property type="entry name" value="Invertebrate chitin-binding proteins"/>
    <property type="match status" value="1"/>
</dbReference>
<keyword evidence="4" id="KW-0479">Metal-binding</keyword>
<dbReference type="EMBL" id="FN655217">
    <property type="protein sequence ID" value="CBY38426.1"/>
    <property type="molecule type" value="Genomic_DNA"/>
</dbReference>
<dbReference type="GO" id="GO:0046872">
    <property type="term" value="F:metal ion binding"/>
    <property type="evidence" value="ECO:0007669"/>
    <property type="project" value="UniProtKB-KW"/>
</dbReference>
<dbReference type="InterPro" id="IPR002557">
    <property type="entry name" value="Chitin-bd_dom"/>
</dbReference>
<protein>
    <recommendedName>
        <fullName evidence="3">chitinase</fullName>
        <ecNumber evidence="3">3.2.1.14</ecNumber>
    </recommendedName>
</protein>
<evidence type="ECO:0000256" key="4">
    <source>
        <dbReference type="ARBA" id="ARBA00022723"/>
    </source>
</evidence>
<comment type="cofactor">
    <cofactor evidence="2">
        <name>Cu(2+)</name>
        <dbReference type="ChEBI" id="CHEBI:29036"/>
    </cofactor>
</comment>
<keyword evidence="14" id="KW-1185">Reference proteome</keyword>
<gene>
    <name evidence="12" type="ORF">GSOID_T00000354001</name>
    <name evidence="13" type="ORF">GSOID_T00032369001</name>
</gene>
<keyword evidence="6" id="KW-0624">Polysaccharide degradation</keyword>
<dbReference type="GO" id="GO:0005576">
    <property type="term" value="C:extracellular region"/>
    <property type="evidence" value="ECO:0007669"/>
    <property type="project" value="InterPro"/>
</dbReference>
<evidence type="ECO:0000256" key="3">
    <source>
        <dbReference type="ARBA" id="ARBA00012729"/>
    </source>
</evidence>
<comment type="catalytic activity">
    <reaction evidence="1">
        <text>Random endo-hydrolysis of N-acetyl-beta-D-glucosaminide (1-&gt;4)-beta-linkages in chitin and chitodextrins.</text>
        <dbReference type="EC" id="3.2.1.14"/>
    </reaction>
</comment>
<keyword evidence="8" id="KW-0325">Glycoprotein</keyword>
<dbReference type="PROSITE" id="PS50940">
    <property type="entry name" value="CHIT_BIND_II"/>
    <property type="match status" value="1"/>
</dbReference>
<evidence type="ECO:0000313" key="13">
    <source>
        <dbReference type="EMBL" id="CBY38426.1"/>
    </source>
</evidence>
<organism evidence="12">
    <name type="scientific">Oikopleura dioica</name>
    <name type="common">Tunicate</name>
    <dbReference type="NCBI Taxonomy" id="34765"/>
    <lineage>
        <taxon>Eukaryota</taxon>
        <taxon>Metazoa</taxon>
        <taxon>Chordata</taxon>
        <taxon>Tunicata</taxon>
        <taxon>Appendicularia</taxon>
        <taxon>Copelata</taxon>
        <taxon>Oikopleuridae</taxon>
        <taxon>Oikopleura</taxon>
    </lineage>
</organism>
<keyword evidence="7" id="KW-1015">Disulfide bond</keyword>
<dbReference type="GO" id="GO:0008061">
    <property type="term" value="F:chitin binding"/>
    <property type="evidence" value="ECO:0007669"/>
    <property type="project" value="InterPro"/>
</dbReference>
<sequence>MKLFSSTLVVSVLGHGRMLEPPGRSSYLRIDDPQIDMSNVTPNYNDNQLFCGGFSHQVANNYKCGVCGDSYLQARPRDNEWGGKYGSSGLIPRTYESSEEIPIAIQLTAHHKGFFQFKICEMTPDMATEDEDCFNSSDSIMVLADGSTIWDVNNGSTGIFNGKIRLPDDLSCEHCVIQWRYHTGNSWGCDKTGKCGLGLGQQEEFYGCADVKIVGRSGPRPSSTVSSPISSSTVQSSTSSQTSEATTTTKLSSTTKPTTSTPTTKQTTTSKLTVTTTSTSTNDNCDPANYCSSSSVSAGLHKHCSDCSKFIQCANSITYIKSCPSGLMFNDDLKTCDWAYNVTC</sequence>
<proteinExistence type="inferred from homology"/>
<dbReference type="InterPro" id="IPR036508">
    <property type="entry name" value="Chitin-bd_dom_sf"/>
</dbReference>
<evidence type="ECO:0000256" key="8">
    <source>
        <dbReference type="ARBA" id="ARBA00023180"/>
    </source>
</evidence>
<dbReference type="Proteomes" id="UP000011014">
    <property type="component" value="Unassembled WGS sequence"/>
</dbReference>
<evidence type="ECO:0000256" key="5">
    <source>
        <dbReference type="ARBA" id="ARBA00023008"/>
    </source>
</evidence>
<keyword evidence="6" id="KW-0146">Chitin degradation</keyword>